<dbReference type="STRING" id="426702.SAMN04488099_11138"/>
<dbReference type="EMBL" id="FNZU01000011">
    <property type="protein sequence ID" value="SEL08497.1"/>
    <property type="molecule type" value="Genomic_DNA"/>
</dbReference>
<evidence type="ECO:0000313" key="4">
    <source>
        <dbReference type="Proteomes" id="UP000199081"/>
    </source>
</evidence>
<evidence type="ECO:0000256" key="2">
    <source>
        <dbReference type="SAM" id="SignalP"/>
    </source>
</evidence>
<sequence>MKKLLISSLVIGGLAGSTLVYGQFNSVSAEETEETEDQSPFWNRDNHSDMMRSHMSSQNRRRTENSERSDSRAFEERNESYELDEEEFIESMEERHNQMWNFREENLSETERDQLEESESFFGNMRNHMRGFDNESLDFMFEWMEEMHGTFNSRRGMMNWNQDDADYEQPGNRNNREFMNRFNFFNSN</sequence>
<keyword evidence="2" id="KW-0732">Signal</keyword>
<dbReference type="AlphaFoldDB" id="A0A1H7MD08"/>
<proteinExistence type="predicted"/>
<feature type="chain" id="PRO_5038399583" evidence="2">
    <location>
        <begin position="23"/>
        <end position="188"/>
    </location>
</feature>
<gene>
    <name evidence="3" type="ORF">SAMN04488099_11138</name>
</gene>
<accession>A0A1H7MD08</accession>
<reference evidence="4" key="1">
    <citation type="submission" date="2016-10" db="EMBL/GenBank/DDBJ databases">
        <authorList>
            <person name="Varghese N."/>
            <person name="Submissions S."/>
        </authorList>
    </citation>
    <scope>NUCLEOTIDE SEQUENCE [LARGE SCALE GENOMIC DNA]</scope>
    <source>
        <strain evidence="4">DSM 19183</strain>
    </source>
</reference>
<feature type="compositionally biased region" description="Basic and acidic residues" evidence="1">
    <location>
        <begin position="61"/>
        <end position="80"/>
    </location>
</feature>
<protein>
    <submittedName>
        <fullName evidence="3">Uncharacterized protein</fullName>
    </submittedName>
</protein>
<feature type="signal peptide" evidence="2">
    <location>
        <begin position="1"/>
        <end position="22"/>
    </location>
</feature>
<dbReference type="Proteomes" id="UP000199081">
    <property type="component" value="Unassembled WGS sequence"/>
</dbReference>
<dbReference type="OrthoDB" id="2168328at2"/>
<organism evidence="3 4">
    <name type="scientific">Alkalibacterium pelagium</name>
    <dbReference type="NCBI Taxonomy" id="426702"/>
    <lineage>
        <taxon>Bacteria</taxon>
        <taxon>Bacillati</taxon>
        <taxon>Bacillota</taxon>
        <taxon>Bacilli</taxon>
        <taxon>Lactobacillales</taxon>
        <taxon>Carnobacteriaceae</taxon>
        <taxon>Alkalibacterium</taxon>
    </lineage>
</organism>
<keyword evidence="4" id="KW-1185">Reference proteome</keyword>
<dbReference type="RefSeq" id="WP_091481920.1">
    <property type="nucleotide sequence ID" value="NZ_BJYC01000013.1"/>
</dbReference>
<evidence type="ECO:0000313" key="3">
    <source>
        <dbReference type="EMBL" id="SEL08497.1"/>
    </source>
</evidence>
<evidence type="ECO:0000256" key="1">
    <source>
        <dbReference type="SAM" id="MobiDB-lite"/>
    </source>
</evidence>
<feature type="region of interest" description="Disordered" evidence="1">
    <location>
        <begin position="30"/>
        <end position="85"/>
    </location>
</feature>
<name>A0A1H7MD08_9LACT</name>